<dbReference type="STRING" id="1838286.Verru16b_03200"/>
<dbReference type="EMBL" id="CP016094">
    <property type="protein sequence ID" value="AOS46104.1"/>
    <property type="molecule type" value="Genomic_DNA"/>
</dbReference>
<sequence>MIKSVIDPIFEKFEFSEINDKPVLIQLCATESHPDTPIMPVNKCTVPVVTMLTVRPRNIRIDFFAGRIAHAVILQLSRTIIATVGALVS</sequence>
<reference evidence="1 2" key="1">
    <citation type="submission" date="2016-06" db="EMBL/GenBank/DDBJ databases">
        <title>Three novel species with peptidoglycan cell walls form the new genus Lacunisphaera gen. nov. in the family Opitutaceae of the verrucomicrobial subdivision 4.</title>
        <authorList>
            <person name="Rast P."/>
            <person name="Gloeckner I."/>
            <person name="Jogler M."/>
            <person name="Boedeker C."/>
            <person name="Jeske O."/>
            <person name="Wiegand S."/>
            <person name="Reinhardt R."/>
            <person name="Schumann P."/>
            <person name="Rohde M."/>
            <person name="Spring S."/>
            <person name="Gloeckner F.O."/>
            <person name="Jogler C."/>
        </authorList>
    </citation>
    <scope>NUCLEOTIDE SEQUENCE [LARGE SCALE GENOMIC DNA]</scope>
    <source>
        <strain evidence="1 2">IG16b</strain>
    </source>
</reference>
<protein>
    <submittedName>
        <fullName evidence="1">Uncharacterized protein</fullName>
    </submittedName>
</protein>
<evidence type="ECO:0000313" key="1">
    <source>
        <dbReference type="EMBL" id="AOS46104.1"/>
    </source>
</evidence>
<proteinExistence type="predicted"/>
<organism evidence="1 2">
    <name type="scientific">Lacunisphaera limnophila</name>
    <dbReference type="NCBI Taxonomy" id="1838286"/>
    <lineage>
        <taxon>Bacteria</taxon>
        <taxon>Pseudomonadati</taxon>
        <taxon>Verrucomicrobiota</taxon>
        <taxon>Opitutia</taxon>
        <taxon>Opitutales</taxon>
        <taxon>Opitutaceae</taxon>
        <taxon>Lacunisphaera</taxon>
    </lineage>
</organism>
<accession>A0A1D8AZ22</accession>
<dbReference type="AlphaFoldDB" id="A0A1D8AZ22"/>
<name>A0A1D8AZ22_9BACT</name>
<evidence type="ECO:0000313" key="2">
    <source>
        <dbReference type="Proteomes" id="UP000095228"/>
    </source>
</evidence>
<dbReference type="Proteomes" id="UP000095228">
    <property type="component" value="Chromosome"/>
</dbReference>
<keyword evidence="2" id="KW-1185">Reference proteome</keyword>
<dbReference type="KEGG" id="obg:Verru16b_03200"/>
<gene>
    <name evidence="1" type="ORF">Verru16b_03200</name>
</gene>